<protein>
    <submittedName>
        <fullName evidence="2">Prepilin-type cleavage/methylation N-terminal domain protein</fullName>
    </submittedName>
</protein>
<dbReference type="Proteomes" id="UP000004069">
    <property type="component" value="Unassembled WGS sequence"/>
</dbReference>
<dbReference type="STRING" id="83683.B1745_04435"/>
<sequence>MMKNKGFLMIESLIALMITLIALTAFTTMILDSRQFEKKIEYRSDRALANYMLNEFKLKEVVVHDHVFRE</sequence>
<dbReference type="RefSeq" id="WP_006351788.1">
    <property type="nucleotide sequence ID" value="NZ_ADNY01000023.1"/>
</dbReference>
<dbReference type="AlphaFoldDB" id="D5QA65"/>
<proteinExistence type="predicted"/>
<gene>
    <name evidence="2" type="ORF">HMPREF0493_0635</name>
</gene>
<accession>D5QA65</accession>
<reference evidence="2 3" key="1">
    <citation type="submission" date="2010-04" db="EMBL/GenBank/DDBJ databases">
        <authorList>
            <person name="Muzny D."/>
            <person name="Qin X."/>
            <person name="Deng J."/>
            <person name="Jiang H."/>
            <person name="Liu Y."/>
            <person name="Qu J."/>
            <person name="Song X.-Z."/>
            <person name="Zhang L."/>
            <person name="Thornton R."/>
            <person name="Coyle M."/>
            <person name="Francisco L."/>
            <person name="Jackson L."/>
            <person name="Javaid M."/>
            <person name="Korchina V."/>
            <person name="Kovar C."/>
            <person name="Mata R."/>
            <person name="Mathew T."/>
            <person name="Ngo R."/>
            <person name="Nguyen L."/>
            <person name="Nguyen N."/>
            <person name="Okwuonu G."/>
            <person name="Ongeri F."/>
            <person name="Pham C."/>
            <person name="Simmons D."/>
            <person name="Wilczek-Boney K."/>
            <person name="Hale W."/>
            <person name="Jakkamsetti A."/>
            <person name="Pham P."/>
            <person name="Ruth R."/>
            <person name="San Lucas F."/>
            <person name="Warren J."/>
            <person name="Zhang J."/>
            <person name="Zhao Z."/>
            <person name="Zhou C."/>
            <person name="Zhu D."/>
            <person name="Lee S."/>
            <person name="Bess C."/>
            <person name="Blankenburg K."/>
            <person name="Forbes L."/>
            <person name="Fu Q."/>
            <person name="Gubbala S."/>
            <person name="Hirani K."/>
            <person name="Jayaseelan J.C."/>
            <person name="Lara F."/>
            <person name="Munidasa M."/>
            <person name="Palculict T."/>
            <person name="Patil S."/>
            <person name="Pu L.-L."/>
            <person name="Saada N."/>
            <person name="Tang L."/>
            <person name="Weissenberger G."/>
            <person name="Zhu Y."/>
            <person name="Hemphill L."/>
            <person name="Shang Y."/>
            <person name="Youmans B."/>
            <person name="Ayvaz T."/>
            <person name="Ross M."/>
            <person name="Santibanez J."/>
            <person name="Aqrawi P."/>
            <person name="Gross S."/>
            <person name="Joshi V."/>
            <person name="Fowler G."/>
            <person name="Nazareth L."/>
            <person name="Reid J."/>
            <person name="Worley K."/>
            <person name="Petrosino J."/>
            <person name="Highlander S."/>
            <person name="Gibbs R."/>
        </authorList>
    </citation>
    <scope>NUCLEOTIDE SEQUENCE [LARGE SCALE GENOMIC DNA]</scope>
    <source>
        <strain evidence="2 3">DSM 11664</strain>
    </source>
</reference>
<name>D5QA65_9LACO</name>
<keyword evidence="1" id="KW-1133">Transmembrane helix</keyword>
<feature type="transmembrane region" description="Helical" evidence="1">
    <location>
        <begin position="6"/>
        <end position="31"/>
    </location>
</feature>
<dbReference type="eggNOG" id="ENOG5032M4K">
    <property type="taxonomic scope" value="Bacteria"/>
</dbReference>
<keyword evidence="3" id="KW-1185">Reference proteome</keyword>
<keyword evidence="1" id="KW-0472">Membrane</keyword>
<evidence type="ECO:0000256" key="1">
    <source>
        <dbReference type="SAM" id="Phobius"/>
    </source>
</evidence>
<keyword evidence="1" id="KW-0812">Transmembrane</keyword>
<comment type="caution">
    <text evidence="2">The sequence shown here is derived from an EMBL/GenBank/DDBJ whole genome shotgun (WGS) entry which is preliminary data.</text>
</comment>
<dbReference type="EMBL" id="ADNY01000023">
    <property type="protein sequence ID" value="EFG55755.1"/>
    <property type="molecule type" value="Genomic_DNA"/>
</dbReference>
<evidence type="ECO:0000313" key="3">
    <source>
        <dbReference type="Proteomes" id="UP000004069"/>
    </source>
</evidence>
<evidence type="ECO:0000313" key="2">
    <source>
        <dbReference type="EMBL" id="EFG55755.1"/>
    </source>
</evidence>
<organism evidence="2 3">
    <name type="scientific">Lactobacillus amylolyticus DSM 11664</name>
    <dbReference type="NCBI Taxonomy" id="585524"/>
    <lineage>
        <taxon>Bacteria</taxon>
        <taxon>Bacillati</taxon>
        <taxon>Bacillota</taxon>
        <taxon>Bacilli</taxon>
        <taxon>Lactobacillales</taxon>
        <taxon>Lactobacillaceae</taxon>
        <taxon>Lactobacillus</taxon>
    </lineage>
</organism>